<keyword evidence="2" id="KW-0858">Xylan degradation</keyword>
<evidence type="ECO:0000313" key="10">
    <source>
        <dbReference type="Proteomes" id="UP000557717"/>
    </source>
</evidence>
<protein>
    <submittedName>
        <fullName evidence="9">Beta-xylosidase</fullName>
    </submittedName>
</protein>
<feature type="signal peptide" evidence="8">
    <location>
        <begin position="1"/>
        <end position="19"/>
    </location>
</feature>
<dbReference type="AlphaFoldDB" id="A0A840V293"/>
<evidence type="ECO:0000256" key="3">
    <source>
        <dbReference type="ARBA" id="ARBA00022801"/>
    </source>
</evidence>
<organism evidence="9 10">
    <name type="scientific">Haloferula luteola</name>
    <dbReference type="NCBI Taxonomy" id="595692"/>
    <lineage>
        <taxon>Bacteria</taxon>
        <taxon>Pseudomonadati</taxon>
        <taxon>Verrucomicrobiota</taxon>
        <taxon>Verrucomicrobiia</taxon>
        <taxon>Verrucomicrobiales</taxon>
        <taxon>Verrucomicrobiaceae</taxon>
        <taxon>Haloferula</taxon>
    </lineage>
</organism>
<feature type="site" description="Important for catalytic activity, responsible for pKa modulation of the active site Glu and correct orientation of both the proton donor and substrate" evidence="6">
    <location>
        <position position="165"/>
    </location>
</feature>
<evidence type="ECO:0000256" key="8">
    <source>
        <dbReference type="SAM" id="SignalP"/>
    </source>
</evidence>
<evidence type="ECO:0000256" key="2">
    <source>
        <dbReference type="ARBA" id="ARBA00022651"/>
    </source>
</evidence>
<gene>
    <name evidence="9" type="ORF">HNR46_001800</name>
</gene>
<dbReference type="GO" id="GO:0004553">
    <property type="term" value="F:hydrolase activity, hydrolyzing O-glycosyl compounds"/>
    <property type="evidence" value="ECO:0007669"/>
    <property type="project" value="InterPro"/>
</dbReference>
<feature type="chain" id="PRO_5032533869" evidence="8">
    <location>
        <begin position="20"/>
        <end position="320"/>
    </location>
</feature>
<accession>A0A840V293</accession>
<reference evidence="9 10" key="1">
    <citation type="submission" date="2020-08" db="EMBL/GenBank/DDBJ databases">
        <title>Genomic Encyclopedia of Type Strains, Phase IV (KMG-IV): sequencing the most valuable type-strain genomes for metagenomic binning, comparative biology and taxonomic classification.</title>
        <authorList>
            <person name="Goeker M."/>
        </authorList>
    </citation>
    <scope>NUCLEOTIDE SEQUENCE [LARGE SCALE GENOMIC DNA]</scope>
    <source>
        <strain evidence="9 10">YC6886</strain>
    </source>
</reference>
<evidence type="ECO:0000256" key="4">
    <source>
        <dbReference type="ARBA" id="ARBA00023277"/>
    </source>
</evidence>
<keyword evidence="10" id="KW-1185">Reference proteome</keyword>
<dbReference type="RefSeq" id="WP_184017838.1">
    <property type="nucleotide sequence ID" value="NZ_JACHFD010000007.1"/>
</dbReference>
<evidence type="ECO:0000256" key="6">
    <source>
        <dbReference type="PIRSR" id="PIRSR606710-2"/>
    </source>
</evidence>
<evidence type="ECO:0000256" key="7">
    <source>
        <dbReference type="RuleBase" id="RU361187"/>
    </source>
</evidence>
<evidence type="ECO:0000256" key="5">
    <source>
        <dbReference type="ARBA" id="ARBA00023295"/>
    </source>
</evidence>
<dbReference type="SUPFAM" id="SSF75005">
    <property type="entry name" value="Arabinanase/levansucrase/invertase"/>
    <property type="match status" value="1"/>
</dbReference>
<comment type="caution">
    <text evidence="9">The sequence shown here is derived from an EMBL/GenBank/DDBJ whole genome shotgun (WGS) entry which is preliminary data.</text>
</comment>
<proteinExistence type="inferred from homology"/>
<dbReference type="CDD" id="cd18618">
    <property type="entry name" value="GH43_Xsa43E-like"/>
    <property type="match status" value="1"/>
</dbReference>
<evidence type="ECO:0000256" key="1">
    <source>
        <dbReference type="ARBA" id="ARBA00009865"/>
    </source>
</evidence>
<dbReference type="InterPro" id="IPR006710">
    <property type="entry name" value="Glyco_hydro_43"/>
</dbReference>
<dbReference type="Pfam" id="PF04616">
    <property type="entry name" value="Glyco_hydro_43"/>
    <property type="match status" value="1"/>
</dbReference>
<keyword evidence="8" id="KW-0732">Signal</keyword>
<keyword evidence="2" id="KW-0624">Polysaccharide degradation</keyword>
<keyword evidence="5 7" id="KW-0326">Glycosidase</keyword>
<keyword evidence="3 7" id="KW-0378">Hydrolase</keyword>
<dbReference type="GO" id="GO:0045493">
    <property type="term" value="P:xylan catabolic process"/>
    <property type="evidence" value="ECO:0007669"/>
    <property type="project" value="UniProtKB-KW"/>
</dbReference>
<dbReference type="InterPro" id="IPR023296">
    <property type="entry name" value="Glyco_hydro_beta-prop_sf"/>
</dbReference>
<sequence>MKRLLFPLLIACSTPFSLVAEETAETRGNPIVTDLFTADPCPMVHGDTLYIYTGHDEQTEEGKGFVMNDWYCFSTQDMVTYEKHGPLLSWKDFSWSKGDAFASHVIEHEGKFFWFVSIRHKDVKVHEGFAIGVAVSDRPTGPFKDAIGKALITDETPNSVVLNIDPAVYIDDDGQAYLFWGSWNAGRWVKLKDSLLELDGEVQTLEADHFFEAPFVHKKGETYYLTYASHYPSTTEYSTSKSITGPWTYGGVIHDLLPKSETNHQGIVEFKGQTYFVYHNAQLPGGTVFRRSLCVDKLEYQEDGSIKKVVRTTTSVPKVE</sequence>
<dbReference type="PANTHER" id="PTHR43772">
    <property type="entry name" value="ENDO-1,4-BETA-XYLANASE"/>
    <property type="match status" value="1"/>
</dbReference>
<dbReference type="InterPro" id="IPR052176">
    <property type="entry name" value="Glycosyl_Hydrlase_43_Enz"/>
</dbReference>
<dbReference type="PANTHER" id="PTHR43772:SF2">
    <property type="entry name" value="PUTATIVE (AFU_ORTHOLOGUE AFUA_2G04480)-RELATED"/>
    <property type="match status" value="1"/>
</dbReference>
<name>A0A840V293_9BACT</name>
<dbReference type="EMBL" id="JACHFD010000007">
    <property type="protein sequence ID" value="MBB5351563.1"/>
    <property type="molecule type" value="Genomic_DNA"/>
</dbReference>
<comment type="similarity">
    <text evidence="1 7">Belongs to the glycosyl hydrolase 43 family.</text>
</comment>
<dbReference type="Proteomes" id="UP000557717">
    <property type="component" value="Unassembled WGS sequence"/>
</dbReference>
<dbReference type="Gene3D" id="2.115.10.20">
    <property type="entry name" value="Glycosyl hydrolase domain, family 43"/>
    <property type="match status" value="1"/>
</dbReference>
<keyword evidence="4" id="KW-0119">Carbohydrate metabolism</keyword>
<evidence type="ECO:0000313" key="9">
    <source>
        <dbReference type="EMBL" id="MBB5351563.1"/>
    </source>
</evidence>